<name>A0A2T7F282_9POAL</name>
<dbReference type="EMBL" id="CM009749">
    <property type="protein sequence ID" value="PUZ74188.1"/>
    <property type="molecule type" value="Genomic_DNA"/>
</dbReference>
<dbReference type="Proteomes" id="UP000244336">
    <property type="component" value="Chromosome 1"/>
</dbReference>
<evidence type="ECO:0000256" key="1">
    <source>
        <dbReference type="SAM" id="Phobius"/>
    </source>
</evidence>
<keyword evidence="1" id="KW-0472">Membrane</keyword>
<keyword evidence="1" id="KW-1133">Transmembrane helix</keyword>
<protein>
    <submittedName>
        <fullName evidence="2">Uncharacterized protein</fullName>
    </submittedName>
</protein>
<evidence type="ECO:0000313" key="3">
    <source>
        <dbReference type="Proteomes" id="UP000244336"/>
    </source>
</evidence>
<dbReference type="Gramene" id="PUZ74188">
    <property type="protein sequence ID" value="PUZ74188"/>
    <property type="gene ID" value="GQ55_1G045600"/>
</dbReference>
<sequence length="60" mass="6766">MPSCSKKLAAETIRWCLPTIFACAVFFSSLFKFGGLFHSKRLLSHDQLGLERHGHTKITT</sequence>
<keyword evidence="1" id="KW-0812">Transmembrane</keyword>
<reference evidence="2 3" key="1">
    <citation type="submission" date="2018-04" db="EMBL/GenBank/DDBJ databases">
        <title>WGS assembly of Panicum hallii var. hallii HAL2.</title>
        <authorList>
            <person name="Lovell J."/>
            <person name="Jenkins J."/>
            <person name="Lowry D."/>
            <person name="Mamidi S."/>
            <person name="Sreedasyam A."/>
            <person name="Weng X."/>
            <person name="Barry K."/>
            <person name="Bonette J."/>
            <person name="Campitelli B."/>
            <person name="Daum C."/>
            <person name="Gordon S."/>
            <person name="Gould B."/>
            <person name="Lipzen A."/>
            <person name="MacQueen A."/>
            <person name="Palacio-Mejia J."/>
            <person name="Plott C."/>
            <person name="Shakirov E."/>
            <person name="Shu S."/>
            <person name="Yoshinaga Y."/>
            <person name="Zane M."/>
            <person name="Rokhsar D."/>
            <person name="Grimwood J."/>
            <person name="Schmutz J."/>
            <person name="Juenger T."/>
        </authorList>
    </citation>
    <scope>NUCLEOTIDE SEQUENCE [LARGE SCALE GENOMIC DNA]</scope>
    <source>
        <strain evidence="3">cv. HAL2</strain>
    </source>
</reference>
<proteinExistence type="predicted"/>
<evidence type="ECO:0000313" key="2">
    <source>
        <dbReference type="EMBL" id="PUZ74188.1"/>
    </source>
</evidence>
<dbReference type="AlphaFoldDB" id="A0A2T7F282"/>
<keyword evidence="3" id="KW-1185">Reference proteome</keyword>
<feature type="transmembrane region" description="Helical" evidence="1">
    <location>
        <begin position="12"/>
        <end position="31"/>
    </location>
</feature>
<organism evidence="2 3">
    <name type="scientific">Panicum hallii var. hallii</name>
    <dbReference type="NCBI Taxonomy" id="1504633"/>
    <lineage>
        <taxon>Eukaryota</taxon>
        <taxon>Viridiplantae</taxon>
        <taxon>Streptophyta</taxon>
        <taxon>Embryophyta</taxon>
        <taxon>Tracheophyta</taxon>
        <taxon>Spermatophyta</taxon>
        <taxon>Magnoliopsida</taxon>
        <taxon>Liliopsida</taxon>
        <taxon>Poales</taxon>
        <taxon>Poaceae</taxon>
        <taxon>PACMAD clade</taxon>
        <taxon>Panicoideae</taxon>
        <taxon>Panicodae</taxon>
        <taxon>Paniceae</taxon>
        <taxon>Panicinae</taxon>
        <taxon>Panicum</taxon>
        <taxon>Panicum sect. Panicum</taxon>
    </lineage>
</organism>
<gene>
    <name evidence="2" type="ORF">GQ55_1G045600</name>
</gene>
<accession>A0A2T7F282</accession>